<comment type="caution">
    <text evidence="1">The sequence shown here is derived from an EMBL/GenBank/DDBJ whole genome shotgun (WGS) entry which is preliminary data.</text>
</comment>
<dbReference type="Proteomes" id="UP000703269">
    <property type="component" value="Unassembled WGS sequence"/>
</dbReference>
<proteinExistence type="predicted"/>
<gene>
    <name evidence="1" type="ORF">PsYK624_118090</name>
</gene>
<sequence>MQTKLPVYLPAELVHAVVLRLSDRDAEDNRLKRGLAACSLICRHWARIIRPLLFLEIALRSAGDVEQLLAFLGHPDFLGRPLRDCIRMLSIVEHEDHTPKAVPWLHHILRLHRHFRFINVSLTMADTVTVDADQPEAQQTVSTLPFAWLPKILPASVGFIHTLTLRGLRVPSLRMLVGCIARLRVSELTLEALTFAKHDVEAVRARRTRHSTEFYLAVSRCFADAADDVPRWVRIADMLFAGQGYARLGDAACALVDAHVPLLLSFAGETGQVEHLNVRSVGSLDADPE</sequence>
<keyword evidence="2" id="KW-1185">Reference proteome</keyword>
<name>A0A9P3LI16_9APHY</name>
<reference evidence="1 2" key="1">
    <citation type="submission" date="2021-08" db="EMBL/GenBank/DDBJ databases">
        <title>Draft Genome Sequence of Phanerochaete sordida strain YK-624.</title>
        <authorList>
            <person name="Mori T."/>
            <person name="Dohra H."/>
            <person name="Suzuki T."/>
            <person name="Kawagishi H."/>
            <person name="Hirai H."/>
        </authorList>
    </citation>
    <scope>NUCLEOTIDE SEQUENCE [LARGE SCALE GENOMIC DNA]</scope>
    <source>
        <strain evidence="1 2">YK-624</strain>
    </source>
</reference>
<evidence type="ECO:0000313" key="2">
    <source>
        <dbReference type="Proteomes" id="UP000703269"/>
    </source>
</evidence>
<evidence type="ECO:0008006" key="3">
    <source>
        <dbReference type="Google" id="ProtNLM"/>
    </source>
</evidence>
<protein>
    <recommendedName>
        <fullName evidence="3">F-box domain-containing protein</fullName>
    </recommendedName>
</protein>
<accession>A0A9P3LI16</accession>
<evidence type="ECO:0000313" key="1">
    <source>
        <dbReference type="EMBL" id="GJE95623.1"/>
    </source>
</evidence>
<dbReference type="AlphaFoldDB" id="A0A9P3LI16"/>
<organism evidence="1 2">
    <name type="scientific">Phanerochaete sordida</name>
    <dbReference type="NCBI Taxonomy" id="48140"/>
    <lineage>
        <taxon>Eukaryota</taxon>
        <taxon>Fungi</taxon>
        <taxon>Dikarya</taxon>
        <taxon>Basidiomycota</taxon>
        <taxon>Agaricomycotina</taxon>
        <taxon>Agaricomycetes</taxon>
        <taxon>Polyporales</taxon>
        <taxon>Phanerochaetaceae</taxon>
        <taxon>Phanerochaete</taxon>
    </lineage>
</organism>
<dbReference type="OrthoDB" id="2804335at2759"/>
<dbReference type="EMBL" id="BPQB01000050">
    <property type="protein sequence ID" value="GJE95623.1"/>
    <property type="molecule type" value="Genomic_DNA"/>
</dbReference>